<feature type="non-terminal residue" evidence="6">
    <location>
        <position position="1"/>
    </location>
</feature>
<dbReference type="PROSITE" id="PS51450">
    <property type="entry name" value="LRR"/>
    <property type="match status" value="2"/>
</dbReference>
<dbReference type="EMBL" id="BTSX01000006">
    <property type="protein sequence ID" value="GMT07219.1"/>
    <property type="molecule type" value="Genomic_DNA"/>
</dbReference>
<dbReference type="InterPro" id="IPR026906">
    <property type="entry name" value="LRR_5"/>
</dbReference>
<dbReference type="InterPro" id="IPR032675">
    <property type="entry name" value="LRR_dom_sf"/>
</dbReference>
<gene>
    <name evidence="6" type="ORF">PENTCL1PPCAC_29393</name>
</gene>
<keyword evidence="4" id="KW-0325">Glycoprotein</keyword>
<accession>A0AAV5UJT4</accession>
<dbReference type="AlphaFoldDB" id="A0AAV5UJT4"/>
<keyword evidence="3" id="KW-0677">Repeat</keyword>
<evidence type="ECO:0000256" key="4">
    <source>
        <dbReference type="ARBA" id="ARBA00023180"/>
    </source>
</evidence>
<evidence type="ECO:0000256" key="3">
    <source>
        <dbReference type="ARBA" id="ARBA00022737"/>
    </source>
</evidence>
<keyword evidence="2" id="KW-0732">Signal</keyword>
<dbReference type="InterPro" id="IPR003591">
    <property type="entry name" value="Leu-rich_rpt_typical-subtyp"/>
</dbReference>
<dbReference type="Pfam" id="PF13306">
    <property type="entry name" value="LRR_5"/>
    <property type="match status" value="1"/>
</dbReference>
<keyword evidence="5" id="KW-0472">Membrane</keyword>
<dbReference type="PANTHER" id="PTHR24366:SF96">
    <property type="entry name" value="LEUCINE RICH REPEAT CONTAINING 53"/>
    <property type="match status" value="1"/>
</dbReference>
<dbReference type="Pfam" id="PF13855">
    <property type="entry name" value="LRR_8"/>
    <property type="match status" value="3"/>
</dbReference>
<keyword evidence="5" id="KW-0812">Transmembrane</keyword>
<evidence type="ECO:0000256" key="1">
    <source>
        <dbReference type="ARBA" id="ARBA00022614"/>
    </source>
</evidence>
<sequence>RSREKREKEIESKSPQRFFHHHHTADRLEMRHLLLLAILAPLVLPCPQAVSSLCRCEDLHNGVALNCSDSDGATVVESLKANQALLGLIQNLVMHRTNVRAVPASFFAGLYIKRLDLSFNRMVKLDANAFSGMSPVLQELILTHNNLTEIPSAALAEAKTLLKLDLSNNTIGDLTADQAIPALPKLYDINLAYNKICNVHKNALAGVRDNVQTINFGHNCLTAVPAPAIRGFKQLEALHMHHNDIAALDALSFMNLPVMNLLNLAGNKITDIKQQAFLNVPSLRYLYLTDNSIAALASHQFSGFEQLEMLDLTRNKIEIVPKQAFAGLGQLRQLYLGENHISTIETDAFANSTVVILILASNNITSLDEGSLNGLPNLQQISLKNNHISSIHQNAFYNTPSAAMVDLSGNDLTELPPSLFLTQLNLLLIDLSRNKIVKTPYSSFNRRVGTVLLQENPLTCTEKVHMLQDGVGVYIPNSEDIICGGHPTTTTTTTQTPIVVDDEQPQEVPMARTSETSAERRADPIYSRLGIQGLAPQRIKFAEPTVEVPQKPDESAFQQDELPQEQQLAIRPVSDGAARPSILNVRPTNIVSRPRNHFGSELAPVGGRLPSRENPFARTAIHVPSSHITTTLATPGEEPSVILPAEQPQMPQEEIKAVEQQIQDEALNKMIDVISVAPTTTGEPRPDDHYPHRDNPNIIHPFPVPFLKRGPQLSHSSIIRPSTAAAPAHPEHPTAYPRIEPIEPIADLALPSGPGAFPIPALEEATMSVHTLPPSIVLAPARSVPEIADNKVENERYTEFALRTQPPDEITRDSAKTVRSSSFLTPGLIIGVCLALVFLASIVVFIGMCVAKHKNMRRTCRLGSSSESDSTTARTNAYVAAQQAQMKAMYGTMSRSRSMSISRPEDGSQPWVYSPSSYATAYYK</sequence>
<proteinExistence type="predicted"/>
<evidence type="ECO:0000313" key="7">
    <source>
        <dbReference type="Proteomes" id="UP001432027"/>
    </source>
</evidence>
<keyword evidence="1" id="KW-0433">Leucine-rich repeat</keyword>
<comment type="caution">
    <text evidence="6">The sequence shown here is derived from an EMBL/GenBank/DDBJ whole genome shotgun (WGS) entry which is preliminary data.</text>
</comment>
<dbReference type="FunFam" id="3.80.10.10:FF:000770">
    <property type="entry name" value="Uncharacterized protein"/>
    <property type="match status" value="1"/>
</dbReference>
<evidence type="ECO:0000313" key="6">
    <source>
        <dbReference type="EMBL" id="GMT07219.1"/>
    </source>
</evidence>
<keyword evidence="7" id="KW-1185">Reference proteome</keyword>
<dbReference type="SMART" id="SM00369">
    <property type="entry name" value="LRR_TYP"/>
    <property type="match status" value="11"/>
</dbReference>
<dbReference type="PANTHER" id="PTHR24366">
    <property type="entry name" value="IG(IMMUNOGLOBULIN) AND LRR(LEUCINE RICH REPEAT) DOMAINS"/>
    <property type="match status" value="1"/>
</dbReference>
<dbReference type="Proteomes" id="UP001432027">
    <property type="component" value="Unassembled WGS sequence"/>
</dbReference>
<evidence type="ECO:0000256" key="2">
    <source>
        <dbReference type="ARBA" id="ARBA00022729"/>
    </source>
</evidence>
<evidence type="ECO:0000256" key="5">
    <source>
        <dbReference type="SAM" id="Phobius"/>
    </source>
</evidence>
<organism evidence="6 7">
    <name type="scientific">Pristionchus entomophagus</name>
    <dbReference type="NCBI Taxonomy" id="358040"/>
    <lineage>
        <taxon>Eukaryota</taxon>
        <taxon>Metazoa</taxon>
        <taxon>Ecdysozoa</taxon>
        <taxon>Nematoda</taxon>
        <taxon>Chromadorea</taxon>
        <taxon>Rhabditida</taxon>
        <taxon>Rhabditina</taxon>
        <taxon>Diplogasteromorpha</taxon>
        <taxon>Diplogasteroidea</taxon>
        <taxon>Neodiplogasteridae</taxon>
        <taxon>Pristionchus</taxon>
    </lineage>
</organism>
<keyword evidence="5" id="KW-1133">Transmembrane helix</keyword>
<dbReference type="SUPFAM" id="SSF52058">
    <property type="entry name" value="L domain-like"/>
    <property type="match status" value="2"/>
</dbReference>
<dbReference type="InterPro" id="IPR001611">
    <property type="entry name" value="Leu-rich_rpt"/>
</dbReference>
<feature type="transmembrane region" description="Helical" evidence="5">
    <location>
        <begin position="828"/>
        <end position="851"/>
    </location>
</feature>
<dbReference type="Gene3D" id="3.80.10.10">
    <property type="entry name" value="Ribonuclease Inhibitor"/>
    <property type="match status" value="3"/>
</dbReference>
<reference evidence="6" key="1">
    <citation type="submission" date="2023-10" db="EMBL/GenBank/DDBJ databases">
        <title>Genome assembly of Pristionchus species.</title>
        <authorList>
            <person name="Yoshida K."/>
            <person name="Sommer R.J."/>
        </authorList>
    </citation>
    <scope>NUCLEOTIDE SEQUENCE</scope>
    <source>
        <strain evidence="6">RS0144</strain>
    </source>
</reference>
<protein>
    <submittedName>
        <fullName evidence="6">Uncharacterized protein</fullName>
    </submittedName>
</protein>
<name>A0AAV5UJT4_9BILA</name>